<dbReference type="PROSITE" id="PS50404">
    <property type="entry name" value="GST_NTER"/>
    <property type="match status" value="1"/>
</dbReference>
<evidence type="ECO:0000313" key="3">
    <source>
        <dbReference type="EMBL" id="GHD63281.1"/>
    </source>
</evidence>
<dbReference type="InterPro" id="IPR040079">
    <property type="entry name" value="Glutathione_S-Trfase"/>
</dbReference>
<dbReference type="PANTHER" id="PTHR42673:SF4">
    <property type="entry name" value="MALEYLACETOACETATE ISOMERASE"/>
    <property type="match status" value="1"/>
</dbReference>
<dbReference type="GO" id="GO:0016034">
    <property type="term" value="F:maleylacetoacetate isomerase activity"/>
    <property type="evidence" value="ECO:0007669"/>
    <property type="project" value="TreeGrafter"/>
</dbReference>
<evidence type="ECO:0000259" key="1">
    <source>
        <dbReference type="PROSITE" id="PS50404"/>
    </source>
</evidence>
<dbReference type="AlphaFoldDB" id="A0A919CSN9"/>
<feature type="domain" description="GST C-terminal" evidence="2">
    <location>
        <begin position="88"/>
        <end position="228"/>
    </location>
</feature>
<reference evidence="3" key="1">
    <citation type="journal article" date="2014" name="Int. J. Syst. Evol. Microbiol.">
        <title>Complete genome sequence of Corynebacterium casei LMG S-19264T (=DSM 44701T), isolated from a smear-ripened cheese.</title>
        <authorList>
            <consortium name="US DOE Joint Genome Institute (JGI-PGF)"/>
            <person name="Walter F."/>
            <person name="Albersmeier A."/>
            <person name="Kalinowski J."/>
            <person name="Ruckert C."/>
        </authorList>
    </citation>
    <scope>NUCLEOTIDE SEQUENCE</scope>
    <source>
        <strain evidence="3">KCTC 42651</strain>
    </source>
</reference>
<evidence type="ECO:0000259" key="2">
    <source>
        <dbReference type="PROSITE" id="PS50405"/>
    </source>
</evidence>
<dbReference type="Pfam" id="PF22041">
    <property type="entry name" value="GST_C_7"/>
    <property type="match status" value="1"/>
</dbReference>
<dbReference type="Proteomes" id="UP000630353">
    <property type="component" value="Unassembled WGS sequence"/>
</dbReference>
<dbReference type="GO" id="GO:0004364">
    <property type="term" value="F:glutathione transferase activity"/>
    <property type="evidence" value="ECO:0007669"/>
    <property type="project" value="TreeGrafter"/>
</dbReference>
<dbReference type="InterPro" id="IPR036282">
    <property type="entry name" value="Glutathione-S-Trfase_C_sf"/>
</dbReference>
<dbReference type="EMBL" id="BMZS01000016">
    <property type="protein sequence ID" value="GHD63281.1"/>
    <property type="molecule type" value="Genomic_DNA"/>
</dbReference>
<dbReference type="Gene3D" id="3.40.30.10">
    <property type="entry name" value="Glutaredoxin"/>
    <property type="match status" value="1"/>
</dbReference>
<keyword evidence="4" id="KW-1185">Reference proteome</keyword>
<dbReference type="Pfam" id="PF13409">
    <property type="entry name" value="GST_N_2"/>
    <property type="match status" value="1"/>
</dbReference>
<dbReference type="SFLD" id="SFLDS00019">
    <property type="entry name" value="Glutathione_Transferase_(cytos"/>
    <property type="match status" value="1"/>
</dbReference>
<dbReference type="PANTHER" id="PTHR42673">
    <property type="entry name" value="MALEYLACETOACETATE ISOMERASE"/>
    <property type="match status" value="1"/>
</dbReference>
<accession>A0A919CSN9</accession>
<organism evidence="3 4">
    <name type="scientific">Thalassobaculum fulvum</name>
    <dbReference type="NCBI Taxonomy" id="1633335"/>
    <lineage>
        <taxon>Bacteria</taxon>
        <taxon>Pseudomonadati</taxon>
        <taxon>Pseudomonadota</taxon>
        <taxon>Alphaproteobacteria</taxon>
        <taxon>Rhodospirillales</taxon>
        <taxon>Thalassobaculaceae</taxon>
        <taxon>Thalassobaculum</taxon>
    </lineage>
</organism>
<dbReference type="InterPro" id="IPR036249">
    <property type="entry name" value="Thioredoxin-like_sf"/>
</dbReference>
<comment type="caution">
    <text evidence="3">The sequence shown here is derived from an EMBL/GenBank/DDBJ whole genome shotgun (WGS) entry which is preliminary data.</text>
</comment>
<dbReference type="InterPro" id="IPR054416">
    <property type="entry name" value="GST_UstS-like_C"/>
</dbReference>
<dbReference type="Gene3D" id="1.20.1050.10">
    <property type="match status" value="1"/>
</dbReference>
<gene>
    <name evidence="3" type="primary">ligE</name>
    <name evidence="3" type="ORF">GCM10017083_53300</name>
</gene>
<dbReference type="GO" id="GO:0006749">
    <property type="term" value="P:glutathione metabolic process"/>
    <property type="evidence" value="ECO:0007669"/>
    <property type="project" value="TreeGrafter"/>
</dbReference>
<dbReference type="CDD" id="cd03202">
    <property type="entry name" value="GST_C_etherase_LigE"/>
    <property type="match status" value="1"/>
</dbReference>
<evidence type="ECO:0000313" key="4">
    <source>
        <dbReference type="Proteomes" id="UP000630353"/>
    </source>
</evidence>
<dbReference type="InterPro" id="IPR010987">
    <property type="entry name" value="Glutathione-S-Trfase_C-like"/>
</dbReference>
<proteinExistence type="predicted"/>
<protein>
    <submittedName>
        <fullName evidence="3">Glutathione S-transferase</fullName>
    </submittedName>
</protein>
<name>A0A919CSN9_9PROT</name>
<dbReference type="InterPro" id="IPR004045">
    <property type="entry name" value="Glutathione_S-Trfase_N"/>
</dbReference>
<dbReference type="RefSeq" id="WP_189995510.1">
    <property type="nucleotide sequence ID" value="NZ_BMZS01000016.1"/>
</dbReference>
<dbReference type="GO" id="GO:0006559">
    <property type="term" value="P:L-phenylalanine catabolic process"/>
    <property type="evidence" value="ECO:0007669"/>
    <property type="project" value="TreeGrafter"/>
</dbReference>
<dbReference type="CDD" id="cd03038">
    <property type="entry name" value="GST_N_etherase_LigE"/>
    <property type="match status" value="1"/>
</dbReference>
<sequence>MAITFYDLCGRDAKRFSPYGWRTRMALAHKGLDYDLELVKFTEKDKLAFSGQKLVPVIVDGDRTVNDSWAIAEYLEDSYPDRPSLFGSPEGRGMAKAINGFVNTTIQPLLAPLIIADILEHVDPADLGYFDESRRQRFGRPLAEVQADRDAKVDGFRKSLEPYRIVVKDRAFVGGDGPTYADYVLFGTLQWARCTSAYGLVTADDPIHSWFERLLDLHDGLGRSEPAA</sequence>
<dbReference type="SUPFAM" id="SSF52833">
    <property type="entry name" value="Thioredoxin-like"/>
    <property type="match status" value="1"/>
</dbReference>
<dbReference type="SUPFAM" id="SSF47616">
    <property type="entry name" value="GST C-terminal domain-like"/>
    <property type="match status" value="1"/>
</dbReference>
<feature type="domain" description="GST N-terminal" evidence="1">
    <location>
        <begin position="7"/>
        <end position="83"/>
    </location>
</feature>
<reference evidence="3" key="2">
    <citation type="submission" date="2020-09" db="EMBL/GenBank/DDBJ databases">
        <authorList>
            <person name="Sun Q."/>
            <person name="Kim S."/>
        </authorList>
    </citation>
    <scope>NUCLEOTIDE SEQUENCE</scope>
    <source>
        <strain evidence="3">KCTC 42651</strain>
    </source>
</reference>
<dbReference type="PROSITE" id="PS50405">
    <property type="entry name" value="GST_CTER"/>
    <property type="match status" value="1"/>
</dbReference>